<sequence length="119" mass="13244">MGETAKRRRRSKPFVKLSGKRTVTGLNSGEHIFLEMSPTGSLKANLSGTMDRGKEATMPPCLCFYLSIRIYKYKFLIDIVQPSDCVFTETRRKLGCLKPLIKQVSVTVAAAVRSTLLMG</sequence>
<proteinExistence type="predicted"/>
<dbReference type="EMBL" id="VSSQ01073623">
    <property type="protein sequence ID" value="MPN24694.1"/>
    <property type="molecule type" value="Genomic_DNA"/>
</dbReference>
<dbReference type="AlphaFoldDB" id="A0A645GL80"/>
<evidence type="ECO:0000313" key="1">
    <source>
        <dbReference type="EMBL" id="MPN24694.1"/>
    </source>
</evidence>
<organism evidence="1">
    <name type="scientific">bioreactor metagenome</name>
    <dbReference type="NCBI Taxonomy" id="1076179"/>
    <lineage>
        <taxon>unclassified sequences</taxon>
        <taxon>metagenomes</taxon>
        <taxon>ecological metagenomes</taxon>
    </lineage>
</organism>
<accession>A0A645GL80</accession>
<comment type="caution">
    <text evidence="1">The sequence shown here is derived from an EMBL/GenBank/DDBJ whole genome shotgun (WGS) entry which is preliminary data.</text>
</comment>
<name>A0A645GL80_9ZZZZ</name>
<gene>
    <name evidence="1" type="ORF">SDC9_172096</name>
</gene>
<protein>
    <submittedName>
        <fullName evidence="1">Uncharacterized protein</fullName>
    </submittedName>
</protein>
<reference evidence="1" key="1">
    <citation type="submission" date="2019-08" db="EMBL/GenBank/DDBJ databases">
        <authorList>
            <person name="Kucharzyk K."/>
            <person name="Murdoch R.W."/>
            <person name="Higgins S."/>
            <person name="Loffler F."/>
        </authorList>
    </citation>
    <scope>NUCLEOTIDE SEQUENCE</scope>
</reference>